<dbReference type="EMBL" id="JAIVEX010000005">
    <property type="protein sequence ID" value="MDB0522023.1"/>
    <property type="molecule type" value="Genomic_DNA"/>
</dbReference>
<dbReference type="Pfam" id="PF00563">
    <property type="entry name" value="EAL"/>
    <property type="match status" value="1"/>
</dbReference>
<dbReference type="AlphaFoldDB" id="A0AAE3NGM4"/>
<dbReference type="SUPFAM" id="SSF141868">
    <property type="entry name" value="EAL domain-like"/>
    <property type="match status" value="1"/>
</dbReference>
<accession>A0AAE3NGM4</accession>
<dbReference type="Gene3D" id="3.20.20.450">
    <property type="entry name" value="EAL domain"/>
    <property type="match status" value="1"/>
</dbReference>
<protein>
    <submittedName>
        <fullName evidence="2">EAL domain-containing protein</fullName>
    </submittedName>
</protein>
<dbReference type="SMART" id="SM00052">
    <property type="entry name" value="EAL"/>
    <property type="match status" value="1"/>
</dbReference>
<dbReference type="Proteomes" id="UP001143674">
    <property type="component" value="Unassembled WGS sequence"/>
</dbReference>
<name>A0AAE3NGM4_RALSL</name>
<proteinExistence type="predicted"/>
<comment type="caution">
    <text evidence="2">The sequence shown here is derived from an EMBL/GenBank/DDBJ whole genome shotgun (WGS) entry which is preliminary data.</text>
</comment>
<dbReference type="InterPro" id="IPR001633">
    <property type="entry name" value="EAL_dom"/>
</dbReference>
<dbReference type="RefSeq" id="WP_003275150.1">
    <property type="nucleotide sequence ID" value="NZ_CDLX01000001.1"/>
</dbReference>
<evidence type="ECO:0000313" key="3">
    <source>
        <dbReference type="Proteomes" id="UP001143674"/>
    </source>
</evidence>
<gene>
    <name evidence="2" type="ORF">LBW55_10390</name>
</gene>
<sequence>MSLMHTTALAQFLGTLPSAPTPERQLWRDAGGRVQGQFFHCALTSLFEPVWRLDADGALIADGHEALMRTWTRDGEAGLNPWKMFSLAADDSTLVELDRLCRLVHTLNYFVRTDARRLVVNVHGRLLAAVAADHGKAFQRAVAALGLSPEQFVIQVPSTANDDLGLLLFVVDNYRRNGFAVAVQASDPAEAGALMVHVRPAFLKLDARRGWQARNLTALADSARELGVTLALRRCERPDDLDLARAAGIRYVQGSALPGAEPDPPAPPDLAAEPLVAIPARMPQAQPQPQVLQVPLAPQQWRAGVSLIE</sequence>
<evidence type="ECO:0000313" key="2">
    <source>
        <dbReference type="EMBL" id="MDB0522023.1"/>
    </source>
</evidence>
<dbReference type="InterPro" id="IPR035919">
    <property type="entry name" value="EAL_sf"/>
</dbReference>
<evidence type="ECO:0000259" key="1">
    <source>
        <dbReference type="SMART" id="SM00052"/>
    </source>
</evidence>
<reference evidence="2" key="1">
    <citation type="submission" date="2021-09" db="EMBL/GenBank/DDBJ databases">
        <title>Genomic analysis of Ralstonia spp.</title>
        <authorList>
            <person name="Aburjaile F."/>
            <person name="Ariute J.C."/>
            <person name="Pais A.K.L."/>
            <person name="Albuquerque G.M.R."/>
            <person name="Silva A.M.F."/>
            <person name="Brenig B."/>
            <person name="Azevedo V."/>
            <person name="Matiuzzi M."/>
            <person name="Ramos R."/>
            <person name="Goes-Neto A."/>
            <person name="Soares S."/>
            <person name="Iseppon A.M.B."/>
            <person name="Souza E."/>
            <person name="Gama M."/>
        </authorList>
    </citation>
    <scope>NUCLEOTIDE SEQUENCE</scope>
    <source>
        <strain evidence="2">B4</strain>
    </source>
</reference>
<organism evidence="2 3">
    <name type="scientific">Ralstonia solanacearum</name>
    <name type="common">Pseudomonas solanacearum</name>
    <dbReference type="NCBI Taxonomy" id="305"/>
    <lineage>
        <taxon>Bacteria</taxon>
        <taxon>Pseudomonadati</taxon>
        <taxon>Pseudomonadota</taxon>
        <taxon>Betaproteobacteria</taxon>
        <taxon>Burkholderiales</taxon>
        <taxon>Burkholderiaceae</taxon>
        <taxon>Ralstonia</taxon>
        <taxon>Ralstonia solanacearum species complex</taxon>
    </lineage>
</organism>
<feature type="domain" description="EAL" evidence="1">
    <location>
        <begin position="19"/>
        <end position="261"/>
    </location>
</feature>